<dbReference type="SUPFAM" id="SSF81296">
    <property type="entry name" value="E set domains"/>
    <property type="match status" value="1"/>
</dbReference>
<accession>A0ABS3EQ40</accession>
<keyword evidence="8" id="KW-1185">Reference proteome</keyword>
<dbReference type="PANTHER" id="PTHR19372:SF7">
    <property type="entry name" value="SULFITE OXIDASE, MITOCHONDRIAL"/>
    <property type="match status" value="1"/>
</dbReference>
<evidence type="ECO:0000259" key="5">
    <source>
        <dbReference type="Pfam" id="PF00174"/>
    </source>
</evidence>
<keyword evidence="3" id="KW-0479">Metal-binding</keyword>
<dbReference type="RefSeq" id="WP_207135708.1">
    <property type="nucleotide sequence ID" value="NZ_JAFLNA010000018.1"/>
</dbReference>
<evidence type="ECO:0000256" key="4">
    <source>
        <dbReference type="ARBA" id="ARBA00023002"/>
    </source>
</evidence>
<evidence type="ECO:0000256" key="3">
    <source>
        <dbReference type="ARBA" id="ARBA00022723"/>
    </source>
</evidence>
<dbReference type="InterPro" id="IPR014756">
    <property type="entry name" value="Ig_E-set"/>
</dbReference>
<feature type="domain" description="Moybdenum cofactor oxidoreductase dimerisation" evidence="6">
    <location>
        <begin position="277"/>
        <end position="336"/>
    </location>
</feature>
<dbReference type="Gene3D" id="2.60.40.650">
    <property type="match status" value="1"/>
</dbReference>
<evidence type="ECO:0000259" key="6">
    <source>
        <dbReference type="Pfam" id="PF03404"/>
    </source>
</evidence>
<dbReference type="Pfam" id="PF00174">
    <property type="entry name" value="Oxidored_molyb"/>
    <property type="match status" value="1"/>
</dbReference>
<dbReference type="SUPFAM" id="SSF56524">
    <property type="entry name" value="Oxidoreductase molybdopterin-binding domain"/>
    <property type="match status" value="1"/>
</dbReference>
<dbReference type="InterPro" id="IPR005066">
    <property type="entry name" value="MoCF_OxRdtse_dimer"/>
</dbReference>
<evidence type="ECO:0000313" key="7">
    <source>
        <dbReference type="EMBL" id="MBO0134049.1"/>
    </source>
</evidence>
<gene>
    <name evidence="7" type="ORF">JZX89_25225</name>
</gene>
<comment type="cofactor">
    <cofactor evidence="1">
        <name>Mo-molybdopterin</name>
        <dbReference type="ChEBI" id="CHEBI:71302"/>
    </cofactor>
</comment>
<dbReference type="PRINTS" id="PR00407">
    <property type="entry name" value="EUMOPTERIN"/>
</dbReference>
<dbReference type="InterPro" id="IPR036374">
    <property type="entry name" value="OxRdtase_Mopterin-bd_sf"/>
</dbReference>
<keyword evidence="2" id="KW-0500">Molybdenum</keyword>
<dbReference type="InterPro" id="IPR000572">
    <property type="entry name" value="OxRdtase_Mopterin-bd_dom"/>
</dbReference>
<proteinExistence type="predicted"/>
<evidence type="ECO:0000313" key="8">
    <source>
        <dbReference type="Proteomes" id="UP000664699"/>
    </source>
</evidence>
<dbReference type="Gene3D" id="3.90.420.10">
    <property type="entry name" value="Oxidoreductase, molybdopterin-binding domain"/>
    <property type="match status" value="1"/>
</dbReference>
<dbReference type="Proteomes" id="UP000664699">
    <property type="component" value="Unassembled WGS sequence"/>
</dbReference>
<evidence type="ECO:0000256" key="2">
    <source>
        <dbReference type="ARBA" id="ARBA00022505"/>
    </source>
</evidence>
<keyword evidence="4" id="KW-0560">Oxidoreductase</keyword>
<sequence length="393" mass="43809">MKIPVDRRGLLKWGATAAISTILPRMTLAADTRMRSRFPEKADLILLTDRPPQLETPLHYFRQDLTPNEAYFVRWHLAGVPTRVDLGSFRLRVDGAVSKPLSLSIDNLKNDFEAMELVALNQCSGNSRSFFEPRVAGSQWKHGAMGNARWTGVRLKDILDRAGLNSGAACIGLSGLDKSPMPTLPDMRKSIEVDHALDGNVMVAYLMNGEPLPLINGFPCRLVVPGWYATYWIKSLAHIEALPSPLHDIWMDTAYRVPNNPTAVESEKDLAKDTVPINRFSIHSIFVRPEPDEVLKVGQPYQLEGLAMDSGYGINGVDVSVNGGASWQAAKLDPSLGNFSWRRWRLDWTPLVRGPFSLKVKATNTAGEQQLQEQWNHGGYARRVIEETRGMVV</sequence>
<dbReference type="EMBL" id="JAFLNA010000018">
    <property type="protein sequence ID" value="MBO0134049.1"/>
    <property type="molecule type" value="Genomic_DNA"/>
</dbReference>
<dbReference type="InterPro" id="IPR008335">
    <property type="entry name" value="Mopterin_OxRdtase_euk"/>
</dbReference>
<comment type="caution">
    <text evidence="7">The sequence shown here is derived from an EMBL/GenBank/DDBJ whole genome shotgun (WGS) entry which is preliminary data.</text>
</comment>
<dbReference type="PANTHER" id="PTHR19372">
    <property type="entry name" value="SULFITE REDUCTASE"/>
    <property type="match status" value="1"/>
</dbReference>
<dbReference type="Pfam" id="PF03404">
    <property type="entry name" value="Mo-co_dimer"/>
    <property type="match status" value="1"/>
</dbReference>
<name>A0ABS3EQ40_9HYPH</name>
<reference evidence="7 8" key="1">
    <citation type="submission" date="2021-03" db="EMBL/GenBank/DDBJ databases">
        <title>Whole genome sequence of Agrobacterium sp. strain Rnr.</title>
        <authorList>
            <person name="Mafakheri H."/>
            <person name="Taghavi S.M."/>
            <person name="Nemanja K."/>
            <person name="Osdaghi E."/>
        </authorList>
    </citation>
    <scope>NUCLEOTIDE SEQUENCE [LARGE SCALE GENOMIC DNA]</scope>
    <source>
        <strain evidence="7 8">Rnr</strain>
    </source>
</reference>
<evidence type="ECO:0000256" key="1">
    <source>
        <dbReference type="ARBA" id="ARBA00001924"/>
    </source>
</evidence>
<protein>
    <submittedName>
        <fullName evidence="7">Molybdopterin-dependent oxidoreductase</fullName>
    </submittedName>
</protein>
<organism evidence="7 8">
    <name type="scientific">Agrobacterium burrii</name>
    <dbReference type="NCBI Taxonomy" id="2815339"/>
    <lineage>
        <taxon>Bacteria</taxon>
        <taxon>Pseudomonadati</taxon>
        <taxon>Pseudomonadota</taxon>
        <taxon>Alphaproteobacteria</taxon>
        <taxon>Hyphomicrobiales</taxon>
        <taxon>Rhizobiaceae</taxon>
        <taxon>Rhizobium/Agrobacterium group</taxon>
        <taxon>Agrobacterium</taxon>
        <taxon>Agrobacterium tumefaciens complex</taxon>
    </lineage>
</organism>
<feature type="domain" description="Oxidoreductase molybdopterin-binding" evidence="5">
    <location>
        <begin position="79"/>
        <end position="247"/>
    </location>
</feature>